<feature type="domain" description="AMP-binding enzyme C-terminal" evidence="6">
    <location>
        <begin position="530"/>
        <end position="605"/>
    </location>
</feature>
<keyword evidence="2 8" id="KW-0436">Ligase</keyword>
<evidence type="ECO:0000256" key="4">
    <source>
        <dbReference type="ARBA" id="ARBA00022840"/>
    </source>
</evidence>
<dbReference type="InterPro" id="IPR005914">
    <property type="entry name" value="Acac_CoA_synth"/>
</dbReference>
<dbReference type="Pfam" id="PF00501">
    <property type="entry name" value="AMP-binding"/>
    <property type="match status" value="1"/>
</dbReference>
<evidence type="ECO:0000256" key="2">
    <source>
        <dbReference type="ARBA" id="ARBA00022598"/>
    </source>
</evidence>
<evidence type="ECO:0000313" key="8">
    <source>
        <dbReference type="EMBL" id="MDR7169852.1"/>
    </source>
</evidence>
<dbReference type="InterPro" id="IPR025110">
    <property type="entry name" value="AMP-bd_C"/>
</dbReference>
<dbReference type="GO" id="GO:0030729">
    <property type="term" value="F:acetoacetate-CoA ligase activity"/>
    <property type="evidence" value="ECO:0007669"/>
    <property type="project" value="UniProtKB-EC"/>
</dbReference>
<dbReference type="NCBIfam" id="NF002937">
    <property type="entry name" value="PRK03584.1"/>
    <property type="match status" value="1"/>
</dbReference>
<dbReference type="Pfam" id="PF16177">
    <property type="entry name" value="ACAS_N"/>
    <property type="match status" value="1"/>
</dbReference>
<dbReference type="InterPro" id="IPR000873">
    <property type="entry name" value="AMP-dep_synth/lig_dom"/>
</dbReference>
<keyword evidence="4" id="KW-0067">ATP-binding</keyword>
<dbReference type="Gene3D" id="3.40.50.12780">
    <property type="entry name" value="N-terminal domain of ligase-like"/>
    <property type="match status" value="1"/>
</dbReference>
<dbReference type="Gene3D" id="3.30.300.30">
    <property type="match status" value="1"/>
</dbReference>
<reference evidence="8 9" key="1">
    <citation type="submission" date="2023-07" db="EMBL/GenBank/DDBJ databases">
        <title>Sorghum-associated microbial communities from plants grown in Nebraska, USA.</title>
        <authorList>
            <person name="Schachtman D."/>
        </authorList>
    </citation>
    <scope>NUCLEOTIDE SEQUENCE [LARGE SCALE GENOMIC DNA]</scope>
    <source>
        <strain evidence="8 9">4272</strain>
    </source>
</reference>
<evidence type="ECO:0000256" key="3">
    <source>
        <dbReference type="ARBA" id="ARBA00022741"/>
    </source>
</evidence>
<dbReference type="EC" id="6.2.1.16" evidence="8"/>
<name>A0ABU1XH30_9NOCA</name>
<protein>
    <submittedName>
        <fullName evidence="8">Acetoacetyl-CoA synthetase</fullName>
        <ecNumber evidence="8">6.2.1.16</ecNumber>
    </submittedName>
</protein>
<evidence type="ECO:0000259" key="5">
    <source>
        <dbReference type="Pfam" id="PF00501"/>
    </source>
</evidence>
<evidence type="ECO:0000313" key="9">
    <source>
        <dbReference type="Proteomes" id="UP001251217"/>
    </source>
</evidence>
<dbReference type="InterPro" id="IPR042099">
    <property type="entry name" value="ANL_N_sf"/>
</dbReference>
<evidence type="ECO:0000259" key="7">
    <source>
        <dbReference type="Pfam" id="PF16177"/>
    </source>
</evidence>
<sequence length="648" mass="69545">MTQPQWEPDAGDVETARVTDFARFVGARTGREFDNYHSLWEWSITDLAGFWGALWEYFELGDEPDTVLASSDMPGAQWFPGQLLNYVDQIARHTRTDRPAIVYAGEQGGLTEISWAELLGRAASFAATLRELGVGPGDRVVGYLPNIPEAVIAFLGTAAIGAVWSACGQDYSAKAALDRLGQLEPAVLVTADGYHFGGKQHDKRDDIAALRAGLPSVRATVVVPRLGGAVPGALDWNAVAAPGGAELSTEPVGFAHPLWVLFSSGTTGLPKGIVHGHGGVLLEHLKAAALQSDIGRGDVFFWYTSPSWMMWNFQVAGLLVGATIVCYDGSPTFPHADSLFDLAARTGTTVLGTSPGYVLACIKAGVVPRRDHDLSALRTVGITGSSLPPSSALWLRDNVGERVQVNSISGGTDVVSAFLGGVRTVPVWPGELSVPFLGAAVDAWDESGRPVRGEVGELVITAPMPSMPVSFWNDPDGSRYRAAYFEMFPGVWRHGDWITVTEHGSIVVHGRSDSTLNRHGIRMGSADIYQAVEQLPEIAEALVIGVEQPDGGYWMPLFVTLAPGAELTDELKQRINATIRSEVSPRHVPDDIIAAPGIPHTRTGKKLEVPIKKLFQGADVDRIVERSAVDNPDLLGWYAAVQVPAARK</sequence>
<dbReference type="Proteomes" id="UP001251217">
    <property type="component" value="Unassembled WGS sequence"/>
</dbReference>
<dbReference type="InterPro" id="IPR032387">
    <property type="entry name" value="ACAS_N"/>
</dbReference>
<dbReference type="PANTHER" id="PTHR42921">
    <property type="entry name" value="ACETOACETYL-COA SYNTHETASE"/>
    <property type="match status" value="1"/>
</dbReference>
<dbReference type="Pfam" id="PF13193">
    <property type="entry name" value="AMP-binding_C"/>
    <property type="match status" value="1"/>
</dbReference>
<proteinExistence type="inferred from homology"/>
<feature type="domain" description="AMP-dependent synthetase/ligase" evidence="5">
    <location>
        <begin position="91"/>
        <end position="463"/>
    </location>
</feature>
<keyword evidence="3" id="KW-0547">Nucleotide-binding</keyword>
<dbReference type="InterPro" id="IPR045851">
    <property type="entry name" value="AMP-bd_C_sf"/>
</dbReference>
<dbReference type="NCBIfam" id="TIGR01217">
    <property type="entry name" value="ac_ac_CoA_syn"/>
    <property type="match status" value="1"/>
</dbReference>
<organism evidence="8 9">
    <name type="scientific">Nocardia kruczakiae</name>
    <dbReference type="NCBI Taxonomy" id="261477"/>
    <lineage>
        <taxon>Bacteria</taxon>
        <taxon>Bacillati</taxon>
        <taxon>Actinomycetota</taxon>
        <taxon>Actinomycetes</taxon>
        <taxon>Mycobacteriales</taxon>
        <taxon>Nocardiaceae</taxon>
        <taxon>Nocardia</taxon>
    </lineage>
</organism>
<accession>A0ABU1XH30</accession>
<dbReference type="InterPro" id="IPR020845">
    <property type="entry name" value="AMP-binding_CS"/>
</dbReference>
<feature type="domain" description="Acetyl-coenzyme A synthetase N-terminal" evidence="7">
    <location>
        <begin position="36"/>
        <end position="87"/>
    </location>
</feature>
<comment type="similarity">
    <text evidence="1">Belongs to the ATP-dependent AMP-binding enzyme family.</text>
</comment>
<gene>
    <name evidence="8" type="ORF">J2W56_003596</name>
</gene>
<dbReference type="PROSITE" id="PS00455">
    <property type="entry name" value="AMP_BINDING"/>
    <property type="match status" value="1"/>
</dbReference>
<comment type="caution">
    <text evidence="8">The sequence shown here is derived from an EMBL/GenBank/DDBJ whole genome shotgun (WGS) entry which is preliminary data.</text>
</comment>
<evidence type="ECO:0000256" key="1">
    <source>
        <dbReference type="ARBA" id="ARBA00006432"/>
    </source>
</evidence>
<dbReference type="PANTHER" id="PTHR42921:SF1">
    <property type="entry name" value="ACETOACETYL-COA SYNTHETASE"/>
    <property type="match status" value="1"/>
</dbReference>
<keyword evidence="9" id="KW-1185">Reference proteome</keyword>
<dbReference type="CDD" id="cd05943">
    <property type="entry name" value="AACS"/>
    <property type="match status" value="1"/>
</dbReference>
<evidence type="ECO:0000259" key="6">
    <source>
        <dbReference type="Pfam" id="PF13193"/>
    </source>
</evidence>
<dbReference type="SUPFAM" id="SSF56801">
    <property type="entry name" value="Acetyl-CoA synthetase-like"/>
    <property type="match status" value="1"/>
</dbReference>
<dbReference type="RefSeq" id="WP_310403255.1">
    <property type="nucleotide sequence ID" value="NZ_JAVDWW010000005.1"/>
</dbReference>
<dbReference type="EMBL" id="JAVDWW010000005">
    <property type="protein sequence ID" value="MDR7169852.1"/>
    <property type="molecule type" value="Genomic_DNA"/>
</dbReference>